<gene>
    <name evidence="2" type="ORF">AM506_07505</name>
</gene>
<evidence type="ECO:0000313" key="2">
    <source>
        <dbReference type="EMBL" id="KPL59918.1"/>
    </source>
</evidence>
<comment type="caution">
    <text evidence="2">The sequence shown here is derived from an EMBL/GenBank/DDBJ whole genome shotgun (WGS) entry which is preliminary data.</text>
</comment>
<feature type="transmembrane region" description="Helical" evidence="1">
    <location>
        <begin position="103"/>
        <end position="125"/>
    </location>
</feature>
<keyword evidence="1" id="KW-0812">Transmembrane</keyword>
<keyword evidence="1" id="KW-0472">Membrane</keyword>
<sequence length="169" mass="19770">MKKVKEILMSLPFFITVLVILIYIALFMKKKLSFTANFIQFIVLSIISTNYITIMTNNLEWMKASEDVTQFISLLINRECILPLVGVIMVNGYMNYKRRSEKILCYVSLLVFISILDVLHVYFHSLSYPDWSLLNTVIVNGLYLLLCIWMGMGLYYFQKKEEGRHGQDI</sequence>
<organism evidence="2 3">
    <name type="scientific">Rossellomorea vietnamensis</name>
    <dbReference type="NCBI Taxonomy" id="218284"/>
    <lineage>
        <taxon>Bacteria</taxon>
        <taxon>Bacillati</taxon>
        <taxon>Bacillota</taxon>
        <taxon>Bacilli</taxon>
        <taxon>Bacillales</taxon>
        <taxon>Bacillaceae</taxon>
        <taxon>Rossellomorea</taxon>
    </lineage>
</organism>
<evidence type="ECO:0000256" key="1">
    <source>
        <dbReference type="SAM" id="Phobius"/>
    </source>
</evidence>
<proteinExistence type="predicted"/>
<evidence type="ECO:0000313" key="3">
    <source>
        <dbReference type="Proteomes" id="UP000050398"/>
    </source>
</evidence>
<dbReference type="AlphaFoldDB" id="A0A0P6W205"/>
<keyword evidence="1" id="KW-1133">Transmembrane helix</keyword>
<feature type="transmembrane region" description="Helical" evidence="1">
    <location>
        <begin position="137"/>
        <end position="157"/>
    </location>
</feature>
<dbReference type="OrthoDB" id="2861561at2"/>
<protein>
    <submittedName>
        <fullName evidence="2">Uncharacterized protein</fullName>
    </submittedName>
</protein>
<dbReference type="Proteomes" id="UP000050398">
    <property type="component" value="Unassembled WGS sequence"/>
</dbReference>
<reference evidence="2 3" key="1">
    <citation type="submission" date="2015-08" db="EMBL/GenBank/DDBJ databases">
        <title>Draft Genome Sequence of Bacillus vietnamensis UCD-SED5.</title>
        <authorList>
            <person name="Lee R.D."/>
            <person name="Jospin G."/>
            <person name="Lang J.M."/>
            <person name="Coil D.A."/>
            <person name="Eisen J.A."/>
        </authorList>
    </citation>
    <scope>NUCLEOTIDE SEQUENCE [LARGE SCALE GENOMIC DNA]</scope>
    <source>
        <strain evidence="2 3">UCD-SED5</strain>
    </source>
</reference>
<dbReference type="EMBL" id="LIXZ01000005">
    <property type="protein sequence ID" value="KPL59918.1"/>
    <property type="molecule type" value="Genomic_DNA"/>
</dbReference>
<feature type="transmembrane region" description="Helical" evidence="1">
    <location>
        <begin position="34"/>
        <end position="54"/>
    </location>
</feature>
<accession>A0A0P6W205</accession>
<dbReference type="RefSeq" id="WP_060671885.1">
    <property type="nucleotide sequence ID" value="NZ_LIXZ01000005.1"/>
</dbReference>
<dbReference type="PATRIC" id="fig|218284.4.peg.3109"/>
<feature type="transmembrane region" description="Helical" evidence="1">
    <location>
        <begin position="7"/>
        <end position="28"/>
    </location>
</feature>
<name>A0A0P6W205_9BACI</name>